<feature type="compositionally biased region" description="Low complexity" evidence="1">
    <location>
        <begin position="68"/>
        <end position="78"/>
    </location>
</feature>
<keyword evidence="2" id="KW-1185">Reference proteome</keyword>
<evidence type="ECO:0000313" key="3">
    <source>
        <dbReference type="WBParaSite" id="snap_masked-unitig_25549-processed-gene-0.0-mRNA-1"/>
    </source>
</evidence>
<protein>
    <submittedName>
        <fullName evidence="3">PEHE domain-containing protein</fullName>
    </submittedName>
</protein>
<feature type="compositionally biased region" description="Basic residues" evidence="1">
    <location>
        <begin position="79"/>
        <end position="90"/>
    </location>
</feature>
<accession>A0A1I8JMG2</accession>
<feature type="region of interest" description="Disordered" evidence="1">
    <location>
        <begin position="61"/>
        <end position="100"/>
    </location>
</feature>
<evidence type="ECO:0000256" key="1">
    <source>
        <dbReference type="SAM" id="MobiDB-lite"/>
    </source>
</evidence>
<dbReference type="WBParaSite" id="snap_masked-unitig_25549-processed-gene-0.0-mRNA-1">
    <property type="protein sequence ID" value="snap_masked-unitig_25549-processed-gene-0.0-mRNA-1"/>
    <property type="gene ID" value="snap_masked-unitig_25549-processed-gene-0.0"/>
</dbReference>
<reference evidence="3" key="1">
    <citation type="submission" date="2016-11" db="UniProtKB">
        <authorList>
            <consortium name="WormBaseParasite"/>
        </authorList>
    </citation>
    <scope>IDENTIFICATION</scope>
</reference>
<sequence length="278" mass="29620">PGDFAAPCSSGREDNGWSCGVGQEEKEKQVEQEPAAEMHCYDSSDPEVFDTESPVLVYEPQSHATPVREAAAAAAVAARRSRAQRRRRHRGNAEDKDARAGCLTGNSVGRCACARGKGPAAAEPARASRRCSSRLRAAATASEVSWAEQLQRRDKVMGRLNGRSASLDSRAGGAATPTAASGAIAHSTTGDAIVEAEGGRRLGELRRMLRDPWLLNDRRADKSLQSPACNASSVGDGIEESFEQVAAPRLRQATQFPLPVRQSPDCCDEAGDWGFESA</sequence>
<feature type="region of interest" description="Disordered" evidence="1">
    <location>
        <begin position="1"/>
        <end position="33"/>
    </location>
</feature>
<name>A0A1I8JMG2_9PLAT</name>
<organism evidence="2 3">
    <name type="scientific">Macrostomum lignano</name>
    <dbReference type="NCBI Taxonomy" id="282301"/>
    <lineage>
        <taxon>Eukaryota</taxon>
        <taxon>Metazoa</taxon>
        <taxon>Spiralia</taxon>
        <taxon>Lophotrochozoa</taxon>
        <taxon>Platyhelminthes</taxon>
        <taxon>Rhabditophora</taxon>
        <taxon>Macrostomorpha</taxon>
        <taxon>Macrostomida</taxon>
        <taxon>Macrostomidae</taxon>
        <taxon>Macrostomum</taxon>
    </lineage>
</organism>
<proteinExistence type="predicted"/>
<evidence type="ECO:0000313" key="2">
    <source>
        <dbReference type="Proteomes" id="UP000095280"/>
    </source>
</evidence>
<dbReference type="AlphaFoldDB" id="A0A1I8JMG2"/>
<dbReference type="Proteomes" id="UP000095280">
    <property type="component" value="Unplaced"/>
</dbReference>